<accession>A0AA40TWR4</accession>
<dbReference type="PRINTS" id="PR00702">
    <property type="entry name" value="ACRIFLAVINRP"/>
</dbReference>
<dbReference type="Proteomes" id="UP000050523">
    <property type="component" value="Unassembled WGS sequence"/>
</dbReference>
<dbReference type="GO" id="GO:0005886">
    <property type="term" value="C:plasma membrane"/>
    <property type="evidence" value="ECO:0007669"/>
    <property type="project" value="TreeGrafter"/>
</dbReference>
<keyword evidence="1" id="KW-0812">Transmembrane</keyword>
<evidence type="ECO:0000313" key="2">
    <source>
        <dbReference type="EMBL" id="KPZ06359.1"/>
    </source>
</evidence>
<dbReference type="SUPFAM" id="SSF82866">
    <property type="entry name" value="Multidrug efflux transporter AcrB transmembrane domain"/>
    <property type="match status" value="1"/>
</dbReference>
<keyword evidence="1" id="KW-1133">Transmembrane helix</keyword>
<dbReference type="PANTHER" id="PTHR32063:SF21">
    <property type="entry name" value="MULTIDRUG RESISTANCE PROTEIN MDTB"/>
    <property type="match status" value="1"/>
</dbReference>
<dbReference type="GO" id="GO:0042910">
    <property type="term" value="F:xenobiotic transmembrane transporter activity"/>
    <property type="evidence" value="ECO:0007669"/>
    <property type="project" value="TreeGrafter"/>
</dbReference>
<evidence type="ECO:0000256" key="1">
    <source>
        <dbReference type="SAM" id="Phobius"/>
    </source>
</evidence>
<dbReference type="AlphaFoldDB" id="A0AA40TWR4"/>
<gene>
    <name evidence="2" type="ORF">ALO43_04777</name>
</gene>
<dbReference type="Gene3D" id="1.20.1640.10">
    <property type="entry name" value="Multidrug efflux transporter AcrB transmembrane domain"/>
    <property type="match status" value="1"/>
</dbReference>
<feature type="transmembrane region" description="Helical" evidence="1">
    <location>
        <begin position="57"/>
        <end position="81"/>
    </location>
</feature>
<comment type="caution">
    <text evidence="2">The sequence shown here is derived from an EMBL/GenBank/DDBJ whole genome shotgun (WGS) entry which is preliminary data.</text>
</comment>
<dbReference type="EMBL" id="LJRO01000066">
    <property type="protein sequence ID" value="KPZ06359.1"/>
    <property type="molecule type" value="Genomic_DNA"/>
</dbReference>
<reference evidence="2 3" key="1">
    <citation type="submission" date="2015-09" db="EMBL/GenBank/DDBJ databases">
        <title>Genome announcement of multiple Pseudomonas syringae strains.</title>
        <authorList>
            <person name="Thakur S."/>
            <person name="Wang P.W."/>
            <person name="Gong Y."/>
            <person name="Weir B.S."/>
            <person name="Guttman D.S."/>
        </authorList>
    </citation>
    <scope>NUCLEOTIDE SEQUENCE [LARGE SCALE GENOMIC DNA]</scope>
    <source>
        <strain evidence="2 3">ICMP9151</strain>
    </source>
</reference>
<protein>
    <submittedName>
        <fullName evidence="2">Multidrug RND efflux transporter, permease MdtB</fullName>
    </submittedName>
</protein>
<organism evidence="2 3">
    <name type="scientific">Pseudomonas tremae</name>
    <dbReference type="NCBI Taxonomy" id="200454"/>
    <lineage>
        <taxon>Bacteria</taxon>
        <taxon>Pseudomonadati</taxon>
        <taxon>Pseudomonadota</taxon>
        <taxon>Gammaproteobacteria</taxon>
        <taxon>Pseudomonadales</taxon>
        <taxon>Pseudomonadaceae</taxon>
        <taxon>Pseudomonas</taxon>
    </lineage>
</organism>
<feature type="transmembrane region" description="Helical" evidence="1">
    <location>
        <begin position="25"/>
        <end position="45"/>
    </location>
</feature>
<sequence length="83" mass="8984">MENISRHIEEGETPLQAALKGAKQIGFTLISLTLSLIAVLIPLLFMADVVGRLFREFAITLAVAILISLVVSLTLTPCLLYTS</sequence>
<feature type="non-terminal residue" evidence="2">
    <location>
        <position position="83"/>
    </location>
</feature>
<keyword evidence="1" id="KW-0472">Membrane</keyword>
<evidence type="ECO:0000313" key="3">
    <source>
        <dbReference type="Proteomes" id="UP000050523"/>
    </source>
</evidence>
<dbReference type="Pfam" id="PF00873">
    <property type="entry name" value="ACR_tran"/>
    <property type="match status" value="1"/>
</dbReference>
<name>A0AA40TWR4_9PSED</name>
<proteinExistence type="predicted"/>
<dbReference type="PANTHER" id="PTHR32063">
    <property type="match status" value="1"/>
</dbReference>
<dbReference type="InterPro" id="IPR001036">
    <property type="entry name" value="Acrflvin-R"/>
</dbReference>